<reference evidence="3" key="1">
    <citation type="submission" date="2016-05" db="EMBL/GenBank/DDBJ databases">
        <authorList>
            <person name="Behera P."/>
            <person name="Vaishampayan P."/>
            <person name="Singh N."/>
            <person name="Raina V."/>
            <person name="Suar M."/>
            <person name="Pattnaik A."/>
            <person name="Rastogi G."/>
        </authorList>
    </citation>
    <scope>NUCLEOTIDE SEQUENCE [LARGE SCALE GENOMIC DNA]</scope>
    <source>
        <strain evidence="3">MP23</strain>
    </source>
</reference>
<dbReference type="EMBL" id="LYRP01000047">
    <property type="protein sequence ID" value="OAT75553.1"/>
    <property type="molecule type" value="Genomic_DNA"/>
</dbReference>
<dbReference type="OrthoDB" id="8447155at2"/>
<evidence type="ECO:0000256" key="1">
    <source>
        <dbReference type="HAMAP-Rule" id="MF_00764"/>
    </source>
</evidence>
<name>A0A1B7KZW2_9ENTR</name>
<protein>
    <recommendedName>
        <fullName evidence="1">UPF0306 protein A9B99_14680</fullName>
    </recommendedName>
</protein>
<dbReference type="HAMAP" id="MF_00764">
    <property type="entry name" value="UPF0306"/>
    <property type="match status" value="1"/>
</dbReference>
<accession>A0A1B7KZW2</accession>
<sequence>MESLSVISRWLKKQHVVTFCVSNESGIWCANAFFYFDEQRVAFYLLSDPASRHGEMIGQSRPVAGTVNGQTKSVALIRGLQYSGTIRLVDEADSGPLREPYYRRFPIARVHKAPIWEILVDELKFTDNTLGFGKKLFWFRDPEAAQQAGLDQ</sequence>
<comment type="caution">
    <text evidence="2">The sequence shown here is derived from an EMBL/GenBank/DDBJ whole genome shotgun (WGS) entry which is preliminary data.</text>
</comment>
<evidence type="ECO:0000313" key="2">
    <source>
        <dbReference type="EMBL" id="OAT75553.1"/>
    </source>
</evidence>
<proteinExistence type="inferred from homology"/>
<dbReference type="STRING" id="1691903.A9B99_14680"/>
<dbReference type="InterPro" id="IPR011194">
    <property type="entry name" value="UPF0306"/>
</dbReference>
<keyword evidence="3" id="KW-1185">Reference proteome</keyword>
<organism evidence="2 3">
    <name type="scientific">Mangrovibacter phragmitis</name>
    <dbReference type="NCBI Taxonomy" id="1691903"/>
    <lineage>
        <taxon>Bacteria</taxon>
        <taxon>Pseudomonadati</taxon>
        <taxon>Pseudomonadota</taxon>
        <taxon>Gammaproteobacteria</taxon>
        <taxon>Enterobacterales</taxon>
        <taxon>Enterobacteriaceae</taxon>
        <taxon>Mangrovibacter</taxon>
    </lineage>
</organism>
<dbReference type="SUPFAM" id="SSF50475">
    <property type="entry name" value="FMN-binding split barrel"/>
    <property type="match status" value="1"/>
</dbReference>
<gene>
    <name evidence="2" type="ORF">A9B99_14680</name>
</gene>
<dbReference type="PIRSF" id="PIRSF009554">
    <property type="entry name" value="UCP009554"/>
    <property type="match status" value="1"/>
</dbReference>
<dbReference type="NCBIfam" id="NF002900">
    <property type="entry name" value="PRK03467.1"/>
    <property type="match status" value="1"/>
</dbReference>
<comment type="similarity">
    <text evidence="1">Belongs to the UPF0306 family.</text>
</comment>
<evidence type="ECO:0000313" key="3">
    <source>
        <dbReference type="Proteomes" id="UP000078225"/>
    </source>
</evidence>
<dbReference type="InterPro" id="IPR012349">
    <property type="entry name" value="Split_barrel_FMN-bd"/>
</dbReference>
<dbReference type="Proteomes" id="UP000078225">
    <property type="component" value="Unassembled WGS sequence"/>
</dbReference>
<dbReference type="RefSeq" id="WP_064600567.1">
    <property type="nucleotide sequence ID" value="NZ_CP134782.1"/>
</dbReference>
<dbReference type="AlphaFoldDB" id="A0A1B7KZW2"/>
<dbReference type="Gene3D" id="2.30.110.10">
    <property type="entry name" value="Electron Transport, Fmn-binding Protein, Chain A"/>
    <property type="match status" value="1"/>
</dbReference>